<keyword evidence="1" id="KW-0175">Coiled coil</keyword>
<dbReference type="AlphaFoldDB" id="A0A397H188"/>
<organism evidence="2 3">
    <name type="scientific">Diversispora epigaea</name>
    <dbReference type="NCBI Taxonomy" id="1348612"/>
    <lineage>
        <taxon>Eukaryota</taxon>
        <taxon>Fungi</taxon>
        <taxon>Fungi incertae sedis</taxon>
        <taxon>Mucoromycota</taxon>
        <taxon>Glomeromycotina</taxon>
        <taxon>Glomeromycetes</taxon>
        <taxon>Diversisporales</taxon>
        <taxon>Diversisporaceae</taxon>
        <taxon>Diversispora</taxon>
    </lineage>
</organism>
<evidence type="ECO:0000313" key="3">
    <source>
        <dbReference type="Proteomes" id="UP000266861"/>
    </source>
</evidence>
<evidence type="ECO:0000313" key="2">
    <source>
        <dbReference type="EMBL" id="RHZ55436.1"/>
    </source>
</evidence>
<dbReference type="OrthoDB" id="2442112at2759"/>
<keyword evidence="3" id="KW-1185">Reference proteome</keyword>
<dbReference type="EMBL" id="PQFF01000368">
    <property type="protein sequence ID" value="RHZ55436.1"/>
    <property type="molecule type" value="Genomic_DNA"/>
</dbReference>
<proteinExistence type="predicted"/>
<accession>A0A397H188</accession>
<dbReference type="Proteomes" id="UP000266861">
    <property type="component" value="Unassembled WGS sequence"/>
</dbReference>
<dbReference type="SUPFAM" id="SSF46579">
    <property type="entry name" value="Prefoldin"/>
    <property type="match status" value="1"/>
</dbReference>
<evidence type="ECO:0000256" key="1">
    <source>
        <dbReference type="SAM" id="Coils"/>
    </source>
</evidence>
<gene>
    <name evidence="2" type="ORF">Glove_415g7</name>
</gene>
<protein>
    <submittedName>
        <fullName evidence="2">Uncharacterized protein</fullName>
    </submittedName>
</protein>
<name>A0A397H188_9GLOM</name>
<sequence length="92" mass="10896">MSKQNKQNAVDIQILKFKLSQLEKKFQETDVLISELLSLKPNATIYYQKSDTNIFFMENNKQLIKDDKKKNHAKLKKEIDKIKEKIKKLEAL</sequence>
<comment type="caution">
    <text evidence="2">The sequence shown here is derived from an EMBL/GenBank/DDBJ whole genome shotgun (WGS) entry which is preliminary data.</text>
</comment>
<feature type="coiled-coil region" evidence="1">
    <location>
        <begin position="65"/>
        <end position="92"/>
    </location>
</feature>
<reference evidence="2 3" key="1">
    <citation type="submission" date="2018-08" db="EMBL/GenBank/DDBJ databases">
        <title>Genome and evolution of the arbuscular mycorrhizal fungus Diversispora epigaea (formerly Glomus versiforme) and its bacterial endosymbionts.</title>
        <authorList>
            <person name="Sun X."/>
            <person name="Fei Z."/>
            <person name="Harrison M."/>
        </authorList>
    </citation>
    <scope>NUCLEOTIDE SEQUENCE [LARGE SCALE GENOMIC DNA]</scope>
    <source>
        <strain evidence="2 3">IT104</strain>
    </source>
</reference>